<feature type="domain" description="Aminotransferase class V" evidence="1">
    <location>
        <begin position="98"/>
        <end position="300"/>
    </location>
</feature>
<dbReference type="GO" id="GO:0008483">
    <property type="term" value="F:transaminase activity"/>
    <property type="evidence" value="ECO:0007669"/>
    <property type="project" value="UniProtKB-KW"/>
</dbReference>
<dbReference type="PANTHER" id="PTHR43586:SF21">
    <property type="entry name" value="PYRIDOXAL PHOSPHATE (PLP)-DEPENDENT ASPARTATE AMINOTRANSFERASE SUPERFAMILY"/>
    <property type="match status" value="1"/>
</dbReference>
<keyword evidence="2" id="KW-0032">Aminotransferase</keyword>
<dbReference type="RefSeq" id="WP_203675324.1">
    <property type="nucleotide sequence ID" value="NZ_BONP01000019.1"/>
</dbReference>
<protein>
    <submittedName>
        <fullName evidence="2">Aminotransferase class V</fullName>
    </submittedName>
</protein>
<dbReference type="InterPro" id="IPR015424">
    <property type="entry name" value="PyrdxlP-dep_Trfase"/>
</dbReference>
<dbReference type="InterPro" id="IPR015422">
    <property type="entry name" value="PyrdxlP-dep_Trfase_small"/>
</dbReference>
<evidence type="ECO:0000313" key="2">
    <source>
        <dbReference type="EMBL" id="GIG41063.1"/>
    </source>
</evidence>
<dbReference type="Pfam" id="PF00266">
    <property type="entry name" value="Aminotran_5"/>
    <property type="match status" value="1"/>
</dbReference>
<gene>
    <name evidence="2" type="ORF">Cph01nite_28250</name>
</gene>
<evidence type="ECO:0000313" key="3">
    <source>
        <dbReference type="Proteomes" id="UP000614741"/>
    </source>
</evidence>
<sequence length="360" mass="36886">MAAPSPATSTLPLADLRARVAPVPGYLDAATSGLPLTTTTAALRDALDAWAAGHATPATYDLAVAASRSAYARIAGVDVDRVAIAAQSSPLVGLVAAALPDGARVVVPDGDFTSVTYPFLAHADRGVRVRAVPLEHLADAVADGCDAVATSLVQSRDGRVVDLAAVRAAASDVGALRVLDVTQAAGWYPLDPATHGPEVTVCSAYKWLCAPRGTAFLTTTPEADARLRPLAAGWYAGADPWTSVYGTDMRLAPGARRFDTSPAWLAWVGAAPALEAFARVDVAEVHAHDVGLADGLRARLGLPAAGSAIVSLPDDDAGTVRARLTAAGLRVAGRGGGVRLAFHVWNDASDVERVVAALTT</sequence>
<evidence type="ECO:0000259" key="1">
    <source>
        <dbReference type="Pfam" id="PF00266"/>
    </source>
</evidence>
<organism evidence="2 3">
    <name type="scientific">Cellulomonas phragmiteti</name>
    <dbReference type="NCBI Taxonomy" id="478780"/>
    <lineage>
        <taxon>Bacteria</taxon>
        <taxon>Bacillati</taxon>
        <taxon>Actinomycetota</taxon>
        <taxon>Actinomycetes</taxon>
        <taxon>Micrococcales</taxon>
        <taxon>Cellulomonadaceae</taxon>
        <taxon>Cellulomonas</taxon>
    </lineage>
</organism>
<name>A0ABQ4DNY1_9CELL</name>
<dbReference type="InterPro" id="IPR015421">
    <property type="entry name" value="PyrdxlP-dep_Trfase_major"/>
</dbReference>
<proteinExistence type="predicted"/>
<keyword evidence="2" id="KW-0808">Transferase</keyword>
<dbReference type="InterPro" id="IPR000192">
    <property type="entry name" value="Aminotrans_V_dom"/>
</dbReference>
<dbReference type="SUPFAM" id="SSF53383">
    <property type="entry name" value="PLP-dependent transferases"/>
    <property type="match status" value="1"/>
</dbReference>
<dbReference type="Gene3D" id="3.90.1150.10">
    <property type="entry name" value="Aspartate Aminotransferase, domain 1"/>
    <property type="match status" value="1"/>
</dbReference>
<reference evidence="2 3" key="1">
    <citation type="submission" date="2021-01" db="EMBL/GenBank/DDBJ databases">
        <title>Whole genome shotgun sequence of Cellulomonas phragmiteti NBRC 110785.</title>
        <authorList>
            <person name="Komaki H."/>
            <person name="Tamura T."/>
        </authorList>
    </citation>
    <scope>NUCLEOTIDE SEQUENCE [LARGE SCALE GENOMIC DNA]</scope>
    <source>
        <strain evidence="2 3">NBRC 110785</strain>
    </source>
</reference>
<keyword evidence="3" id="KW-1185">Reference proteome</keyword>
<comment type="caution">
    <text evidence="2">The sequence shown here is derived from an EMBL/GenBank/DDBJ whole genome shotgun (WGS) entry which is preliminary data.</text>
</comment>
<dbReference type="Proteomes" id="UP000614741">
    <property type="component" value="Unassembled WGS sequence"/>
</dbReference>
<dbReference type="PANTHER" id="PTHR43586">
    <property type="entry name" value="CYSTEINE DESULFURASE"/>
    <property type="match status" value="1"/>
</dbReference>
<dbReference type="EMBL" id="BONP01000019">
    <property type="protein sequence ID" value="GIG41063.1"/>
    <property type="molecule type" value="Genomic_DNA"/>
</dbReference>
<accession>A0ABQ4DNY1</accession>
<dbReference type="Gene3D" id="3.40.640.10">
    <property type="entry name" value="Type I PLP-dependent aspartate aminotransferase-like (Major domain)"/>
    <property type="match status" value="1"/>
</dbReference>